<dbReference type="Proteomes" id="UP000177798">
    <property type="component" value="Chromosome 1"/>
</dbReference>
<dbReference type="GO" id="GO:0015074">
    <property type="term" value="P:DNA integration"/>
    <property type="evidence" value="ECO:0007669"/>
    <property type="project" value="UniProtKB-KW"/>
</dbReference>
<keyword evidence="10" id="KW-0808">Transferase</keyword>
<dbReference type="Gene3D" id="1.10.340.70">
    <property type="match status" value="1"/>
</dbReference>
<evidence type="ECO:0000256" key="9">
    <source>
        <dbReference type="ARBA" id="ARBA00022918"/>
    </source>
</evidence>
<dbReference type="PANTHER" id="PTHR37984">
    <property type="entry name" value="PROTEIN CBG26694"/>
    <property type="match status" value="1"/>
</dbReference>
<dbReference type="FunFam" id="3.30.70.270:FF:000003">
    <property type="entry name" value="Transposon Ty3-G Gag-Pol polyprotein"/>
    <property type="match status" value="1"/>
</dbReference>
<evidence type="ECO:0000259" key="16">
    <source>
        <dbReference type="PROSITE" id="PS50994"/>
    </source>
</evidence>
<dbReference type="SUPFAM" id="SSF54160">
    <property type="entry name" value="Chromo domain-like"/>
    <property type="match status" value="1"/>
</dbReference>
<evidence type="ECO:0000256" key="6">
    <source>
        <dbReference type="ARBA" id="ARBA00022842"/>
    </source>
</evidence>
<dbReference type="InterPro" id="IPR012337">
    <property type="entry name" value="RNaseH-like_sf"/>
</dbReference>
<feature type="region of interest" description="Disordered" evidence="14">
    <location>
        <begin position="109"/>
        <end position="175"/>
    </location>
</feature>
<keyword evidence="10" id="KW-0239">DNA-directed DNA polymerase</keyword>
<dbReference type="EMBL" id="CP017814">
    <property type="protein sequence ID" value="APA05387.1"/>
    <property type="molecule type" value="Genomic_DNA"/>
</dbReference>
<keyword evidence="2" id="KW-0645">Protease</keyword>
<dbReference type="CDD" id="cd01647">
    <property type="entry name" value="RT_LTR"/>
    <property type="match status" value="1"/>
</dbReference>
<evidence type="ECO:0000256" key="1">
    <source>
        <dbReference type="ARBA" id="ARBA00011353"/>
    </source>
</evidence>
<keyword evidence="4" id="KW-0064">Aspartyl protease</keyword>
<feature type="region of interest" description="Disordered" evidence="14">
    <location>
        <begin position="395"/>
        <end position="464"/>
    </location>
</feature>
<accession>A0A1D9PRQ8</accession>
<dbReference type="InterPro" id="IPR001584">
    <property type="entry name" value="Integrase_cat-core"/>
</dbReference>
<keyword evidence="5" id="KW-0378">Hydrolase</keyword>
<evidence type="ECO:0000256" key="12">
    <source>
        <dbReference type="ARBA" id="ARBA00023172"/>
    </source>
</evidence>
<keyword evidence="10" id="KW-0548">Nucleotidyltransferase</keyword>
<dbReference type="SUPFAM" id="SSF53098">
    <property type="entry name" value="Ribonuclease H-like"/>
    <property type="match status" value="1"/>
</dbReference>
<sequence length="1720" mass="197310">MAPPKESPANSLITSGVNTRSRKGKEKVPTLTDPFARSGALPRSPPQLEEQEPPSLSDEDPDDSDLPGPHPLPQYSVAEASQPIPSDASVQLELRKQILELQDELRRRDEADQLRMAEGPFPPIVPPEETGPRARKHSSFHPTSASAGHDPDYPENQAIPSIEKTPAPDPRRPISIPLLSKRKVDFSGGPGRETPQVQAVRQQSLLNPPASHYPERRIPNLSSKLSDGKAPNIRIRAWEKMILGHLLDYHHDFRSENARRTWVFNQTEDRAMTLLEGIYLDDDYDAYALVDHVVAILTDPAEVATANIEYNALRMSSKEHFWEFYSRFRDVATRAAITDDERLKNDLFDKTQYRLVHDNKQEFYQARTVGEYARALQNSDIAQQRLDARPNYQRAKAPILSTQNPGTTLRSDQQQSRTSGFVRSPSASSAARGNLPPNAVLPKHGTFNTPNIQSNRQPSASRETNVVSFNEVDEVALLDAHEDYSEKYEDALDTFTSSEEDLPRSKKVNHKHCLVYGTHKGYVKTRFTHSSWRCPYHSTYYVANGYAFMDPATVKHLDLLSKARTCKLPEPLSVKGYDGAIGKYDISFDRKFGKDIAAPKINLVESFDQTDQIDQIDQIEQTDPIEPTPLIDPQLSQSDHNDTIALETLAPTISSKRGNTHEKSLNRDIVRMNKLLKSPETPPKPTQPYPRKPRLTYPISSWDTPSVLDIAAIDAHIFNRYLLKSTEKDQLFTCTYHEVEALLDQRYEEQDRHNELATFEQALKRSSKERSTKALTLLAMLEPDEPPLPDKYHEFEDVFSKQESDILPPHRSYDHSIKLDDRAEESLTYSPLYKMSIEELEVVKRYLTDNLSKGFIEPSQAPFAAPVLFVKESNGSLRFCIDYRKLNALTRKDRYPLPLIDETLARLQGAKIYTKLDIRQAFHCILLPFGLTNGPATYQRYMNDILFDYLDDFCTAYLDDILIYSEDPSEHDTHVRKVLQRLRDAGLQADLKKSEFDVTKTNYLGFIISTTGIEVDPDKIAIVKEWQYPSTLKASPLTHLTKTNVPFSFNQECKEAFNTLRGFLTTAPILRHYNYKLESILETDASDGVIAAVLSQKHDDHLFPVAYFSKTMLPAELNYPVHDKELTAIAKSFGHWRAELIGSPFQVKVYTDHKALEYFMTSKQLNSRQARVAELLADFNFLIMCRPGKENPLADALSRHPNILRQAKEAPILAPLERAKPFFTVIDRILEANRNSTSLTAMRREAIHASEDPNRRSPLTIENGLLLHKGRVVIPFADNLHTYLIREVHAQPTTAHPNAEKTSLLISEHYYWKGFRDDFARYVRNCDLCRRSKVPRDKKPGLLKPLSIPQRPWEHITMDFCSFNKDKYGYDNILVVIDRLSKQAISIPCTKECSEKEFAELFIYHVYRYYGPPSSILSDRDTQFVSQFWHELSSILKIKLVHSSTDHPATDEQTEIYNQYLQRRLRPFVNYYQDNWSKLLPLMDYAQLTLPHDTLSKMTPFEVLYGYKPRIDWDWKEHNSNPTDKINVEQAHEFATRAHNAWDFARQQIQRAQDWMAEQHNKHRRTPGFRVGDTVWLDSRYYKAQRPSRKLDFPNSGPFKIVEQIGESYRLALPASMRIFDVFPPEKLRLAAEGPLPGQVNPPAPPIDVTGEEEWEVEEILASKLRYKNIMYQVSWKDHPLDPTWYPADDLKYSPHKLKEFHIANPNKAGPPKALPRWIE</sequence>
<feature type="compositionally biased region" description="Acidic residues" evidence="14">
    <location>
        <begin position="49"/>
        <end position="65"/>
    </location>
</feature>
<dbReference type="PANTHER" id="PTHR37984:SF5">
    <property type="entry name" value="PROTEIN NYNRIN-LIKE"/>
    <property type="match status" value="1"/>
</dbReference>
<keyword evidence="3" id="KW-0479">Metal-binding</keyword>
<dbReference type="GO" id="GO:0006310">
    <property type="term" value="P:DNA recombination"/>
    <property type="evidence" value="ECO:0007669"/>
    <property type="project" value="UniProtKB-KW"/>
</dbReference>
<protein>
    <recommendedName>
        <fullName evidence="19">Reverse transcriptase</fullName>
    </recommendedName>
</protein>
<dbReference type="Pfam" id="PF17921">
    <property type="entry name" value="Integrase_H2C2"/>
    <property type="match status" value="1"/>
</dbReference>
<dbReference type="InterPro" id="IPR000953">
    <property type="entry name" value="Chromo/chromo_shadow_dom"/>
</dbReference>
<dbReference type="Pfam" id="PF24626">
    <property type="entry name" value="SH3_Tf2-1"/>
    <property type="match status" value="1"/>
</dbReference>
<evidence type="ECO:0000256" key="2">
    <source>
        <dbReference type="ARBA" id="ARBA00022670"/>
    </source>
</evidence>
<dbReference type="VEuPathDB" id="FungiDB:sscle_01g001570"/>
<evidence type="ECO:0000256" key="13">
    <source>
        <dbReference type="ARBA" id="ARBA00023268"/>
    </source>
</evidence>
<dbReference type="InterPro" id="IPR041588">
    <property type="entry name" value="Integrase_H2C2"/>
</dbReference>
<dbReference type="InterPro" id="IPR000477">
    <property type="entry name" value="RT_dom"/>
</dbReference>
<dbReference type="GO" id="GO:0046872">
    <property type="term" value="F:metal ion binding"/>
    <property type="evidence" value="ECO:0007669"/>
    <property type="project" value="UniProtKB-KW"/>
</dbReference>
<dbReference type="CDD" id="cd09274">
    <property type="entry name" value="RNase_HI_RT_Ty3"/>
    <property type="match status" value="1"/>
</dbReference>
<organism evidence="17 18">
    <name type="scientific">Sclerotinia sclerotiorum (strain ATCC 18683 / 1980 / Ss-1)</name>
    <name type="common">White mold</name>
    <name type="synonym">Whetzelinia sclerotiorum</name>
    <dbReference type="NCBI Taxonomy" id="665079"/>
    <lineage>
        <taxon>Eukaryota</taxon>
        <taxon>Fungi</taxon>
        <taxon>Dikarya</taxon>
        <taxon>Ascomycota</taxon>
        <taxon>Pezizomycotina</taxon>
        <taxon>Leotiomycetes</taxon>
        <taxon>Helotiales</taxon>
        <taxon>Sclerotiniaceae</taxon>
        <taxon>Sclerotinia</taxon>
    </lineage>
</organism>
<reference evidence="18" key="1">
    <citation type="journal article" date="2017" name="Genome Biol. Evol.">
        <title>The complete genome sequence of the phytopathogenic fungus Sclerotinia sclerotiorum reveals insights into the genome architecture of broad host range pathogens.</title>
        <authorList>
            <person name="Derbyshire M."/>
            <person name="Denton-Giles M."/>
            <person name="Hegedus D."/>
            <person name="Seifbarghy S."/>
            <person name="Rollins J."/>
            <person name="van Kan J."/>
            <person name="Seidl M.F."/>
            <person name="Faino L."/>
            <person name="Mbengue M."/>
            <person name="Navaud O."/>
            <person name="Raffaele S."/>
            <person name="Hammond-Kosack K."/>
            <person name="Heard S."/>
            <person name="Oliver R."/>
        </authorList>
    </citation>
    <scope>NUCLEOTIDE SEQUENCE [LARGE SCALE GENOMIC DNA]</scope>
    <source>
        <strain evidence="18">ATCC 18683 / 1980 / Ss-1</strain>
    </source>
</reference>
<evidence type="ECO:0000256" key="4">
    <source>
        <dbReference type="ARBA" id="ARBA00022750"/>
    </source>
</evidence>
<dbReference type="GO" id="GO:0003887">
    <property type="term" value="F:DNA-directed DNA polymerase activity"/>
    <property type="evidence" value="ECO:0007669"/>
    <property type="project" value="UniProtKB-KW"/>
</dbReference>
<dbReference type="Gene3D" id="2.40.50.40">
    <property type="match status" value="1"/>
</dbReference>
<dbReference type="GO" id="GO:0003964">
    <property type="term" value="F:RNA-directed DNA polymerase activity"/>
    <property type="evidence" value="ECO:0007669"/>
    <property type="project" value="UniProtKB-KW"/>
</dbReference>
<evidence type="ECO:0008006" key="19">
    <source>
        <dbReference type="Google" id="ProtNLM"/>
    </source>
</evidence>
<dbReference type="PROSITE" id="PS50994">
    <property type="entry name" value="INTEGRASE"/>
    <property type="match status" value="1"/>
</dbReference>
<dbReference type="Gene3D" id="3.30.70.270">
    <property type="match status" value="2"/>
</dbReference>
<feature type="region of interest" description="Disordered" evidence="14">
    <location>
        <begin position="1"/>
        <end position="89"/>
    </location>
</feature>
<evidence type="ECO:0000256" key="14">
    <source>
        <dbReference type="SAM" id="MobiDB-lite"/>
    </source>
</evidence>
<dbReference type="InterPro" id="IPR050951">
    <property type="entry name" value="Retrovirus_Pol_polyprotein"/>
</dbReference>
<dbReference type="InterPro" id="IPR056924">
    <property type="entry name" value="SH3_Tf2-1"/>
</dbReference>
<evidence type="ECO:0000256" key="8">
    <source>
        <dbReference type="ARBA" id="ARBA00022908"/>
    </source>
</evidence>
<keyword evidence="6" id="KW-0460">Magnesium</keyword>
<evidence type="ECO:0000313" key="17">
    <source>
        <dbReference type="EMBL" id="APA05387.1"/>
    </source>
</evidence>
<keyword evidence="11" id="KW-0238">DNA-binding</keyword>
<evidence type="ECO:0000313" key="18">
    <source>
        <dbReference type="Proteomes" id="UP000177798"/>
    </source>
</evidence>
<dbReference type="InterPro" id="IPR043128">
    <property type="entry name" value="Rev_trsase/Diguanyl_cyclase"/>
</dbReference>
<feature type="compositionally biased region" description="Polar residues" evidence="14">
    <location>
        <begin position="446"/>
        <end position="464"/>
    </location>
</feature>
<evidence type="ECO:0000259" key="15">
    <source>
        <dbReference type="PROSITE" id="PS50013"/>
    </source>
</evidence>
<dbReference type="Pfam" id="PF00078">
    <property type="entry name" value="RVT_1"/>
    <property type="match status" value="1"/>
</dbReference>
<dbReference type="GO" id="GO:0006338">
    <property type="term" value="P:chromatin remodeling"/>
    <property type="evidence" value="ECO:0007669"/>
    <property type="project" value="UniProtKB-ARBA"/>
</dbReference>
<dbReference type="Gene3D" id="3.10.10.10">
    <property type="entry name" value="HIV Type 1 Reverse Transcriptase, subunit A, domain 1"/>
    <property type="match status" value="1"/>
</dbReference>
<dbReference type="SUPFAM" id="SSF56672">
    <property type="entry name" value="DNA/RNA polymerases"/>
    <property type="match status" value="1"/>
</dbReference>
<comment type="subunit">
    <text evidence="1">Component of the NuA4 histone acetyltransferase complex.</text>
</comment>
<evidence type="ECO:0000256" key="3">
    <source>
        <dbReference type="ARBA" id="ARBA00022723"/>
    </source>
</evidence>
<dbReference type="PROSITE" id="PS50013">
    <property type="entry name" value="CHROMO_2"/>
    <property type="match status" value="1"/>
</dbReference>
<feature type="compositionally biased region" description="Polar residues" evidence="14">
    <location>
        <begin position="8"/>
        <end position="19"/>
    </location>
</feature>
<dbReference type="InterPro" id="IPR036397">
    <property type="entry name" value="RNaseH_sf"/>
</dbReference>
<keyword evidence="13" id="KW-0511">Multifunctional enzyme</keyword>
<gene>
    <name evidence="17" type="ORF">sscle_01g001570</name>
</gene>
<evidence type="ECO:0000256" key="5">
    <source>
        <dbReference type="ARBA" id="ARBA00022801"/>
    </source>
</evidence>
<dbReference type="Pfam" id="PF17919">
    <property type="entry name" value="RT_RNaseH_2"/>
    <property type="match status" value="1"/>
</dbReference>
<name>A0A1D9PRQ8_SCLS1</name>
<proteinExistence type="predicted"/>
<evidence type="ECO:0000256" key="11">
    <source>
        <dbReference type="ARBA" id="ARBA00023125"/>
    </source>
</evidence>
<dbReference type="Pfam" id="PF00665">
    <property type="entry name" value="rve"/>
    <property type="match status" value="1"/>
</dbReference>
<feature type="domain" description="Chromo" evidence="15">
    <location>
        <begin position="1655"/>
        <end position="1713"/>
    </location>
</feature>
<dbReference type="InterPro" id="IPR043502">
    <property type="entry name" value="DNA/RNA_pol_sf"/>
</dbReference>
<keyword evidence="8" id="KW-0229">DNA integration</keyword>
<feature type="compositionally biased region" description="Polar residues" evidence="14">
    <location>
        <begin position="400"/>
        <end position="431"/>
    </location>
</feature>
<keyword evidence="12" id="KW-0233">DNA recombination</keyword>
<dbReference type="CDD" id="cd00024">
    <property type="entry name" value="CD_CSD"/>
    <property type="match status" value="1"/>
</dbReference>
<dbReference type="Gene3D" id="3.30.420.10">
    <property type="entry name" value="Ribonuclease H-like superfamily/Ribonuclease H"/>
    <property type="match status" value="1"/>
</dbReference>
<dbReference type="Gene3D" id="3.10.20.370">
    <property type="match status" value="1"/>
</dbReference>
<dbReference type="GO" id="GO:0006508">
    <property type="term" value="P:proteolysis"/>
    <property type="evidence" value="ECO:0007669"/>
    <property type="project" value="UniProtKB-KW"/>
</dbReference>
<dbReference type="SMART" id="SM00298">
    <property type="entry name" value="CHROMO"/>
    <property type="match status" value="1"/>
</dbReference>
<keyword evidence="7" id="KW-0694">RNA-binding</keyword>
<keyword evidence="9" id="KW-0695">RNA-directed DNA polymerase</keyword>
<evidence type="ECO:0000256" key="7">
    <source>
        <dbReference type="ARBA" id="ARBA00022884"/>
    </source>
</evidence>
<dbReference type="GO" id="GO:0003723">
    <property type="term" value="F:RNA binding"/>
    <property type="evidence" value="ECO:0007669"/>
    <property type="project" value="UniProtKB-KW"/>
</dbReference>
<dbReference type="InterPro" id="IPR041577">
    <property type="entry name" value="RT_RNaseH_2"/>
</dbReference>
<dbReference type="GO" id="GO:0003677">
    <property type="term" value="F:DNA binding"/>
    <property type="evidence" value="ECO:0007669"/>
    <property type="project" value="UniProtKB-KW"/>
</dbReference>
<dbReference type="InterPro" id="IPR016197">
    <property type="entry name" value="Chromo-like_dom_sf"/>
</dbReference>
<dbReference type="GO" id="GO:0004190">
    <property type="term" value="F:aspartic-type endopeptidase activity"/>
    <property type="evidence" value="ECO:0007669"/>
    <property type="project" value="UniProtKB-KW"/>
</dbReference>
<evidence type="ECO:0000256" key="10">
    <source>
        <dbReference type="ARBA" id="ARBA00022932"/>
    </source>
</evidence>
<dbReference type="OrthoDB" id="3563554at2759"/>
<feature type="domain" description="Integrase catalytic" evidence="16">
    <location>
        <begin position="1348"/>
        <end position="1508"/>
    </location>
</feature>
<dbReference type="GO" id="GO:0005634">
    <property type="term" value="C:nucleus"/>
    <property type="evidence" value="ECO:0007669"/>
    <property type="project" value="UniProtKB-ARBA"/>
</dbReference>